<dbReference type="GO" id="GO:0005737">
    <property type="term" value="C:cytoplasm"/>
    <property type="evidence" value="ECO:0007669"/>
    <property type="project" value="TreeGrafter"/>
</dbReference>
<dbReference type="InterPro" id="IPR000182">
    <property type="entry name" value="GNAT_dom"/>
</dbReference>
<dbReference type="GO" id="GO:1990189">
    <property type="term" value="F:protein N-terminal-serine acetyltransferase activity"/>
    <property type="evidence" value="ECO:0007669"/>
    <property type="project" value="TreeGrafter"/>
</dbReference>
<gene>
    <name evidence="1" type="ORF">NCTC12965_06637</name>
</gene>
<dbReference type="InterPro" id="IPR051908">
    <property type="entry name" value="Ribosomal_N-acetyltransferase"/>
</dbReference>
<dbReference type="PANTHER" id="PTHR43441:SF2">
    <property type="entry name" value="FAMILY ACETYLTRANSFERASE, PUTATIVE (AFU_ORTHOLOGUE AFUA_7G00850)-RELATED"/>
    <property type="match status" value="1"/>
</dbReference>
<reference evidence="1" key="1">
    <citation type="submission" date="2019-05" db="EMBL/GenBank/DDBJ databases">
        <authorList>
            <consortium name="Pathogen Informatics"/>
        </authorList>
    </citation>
    <scope>NUCLEOTIDE SEQUENCE [LARGE SCALE GENOMIC DNA]</scope>
    <source>
        <strain evidence="1">NCTC12965</strain>
    </source>
</reference>
<protein>
    <submittedName>
        <fullName evidence="1">Ribosomal-protein-L7/L12-serine acetyltransferase</fullName>
    </submittedName>
</protein>
<dbReference type="PANTHER" id="PTHR43441">
    <property type="entry name" value="RIBOSOMAL-PROTEIN-SERINE ACETYLTRANSFERASE"/>
    <property type="match status" value="1"/>
</dbReference>
<dbReference type="SUPFAM" id="SSF55729">
    <property type="entry name" value="Acyl-CoA N-acyltransferases (Nat)"/>
    <property type="match status" value="1"/>
</dbReference>
<dbReference type="FunFam" id="3.40.630.30:FF:000047">
    <property type="entry name" value="Acetyltransferase, GNAT family"/>
    <property type="match status" value="1"/>
</dbReference>
<dbReference type="STRING" id="47917.AV650_14865"/>
<dbReference type="InterPro" id="IPR016181">
    <property type="entry name" value="Acyl_CoA_acyltransferase"/>
</dbReference>
<dbReference type="Pfam" id="PF13302">
    <property type="entry name" value="Acetyltransf_3"/>
    <property type="match status" value="1"/>
</dbReference>
<dbReference type="EMBL" id="CABEEZ010000130">
    <property type="protein sequence ID" value="VTR53915.1"/>
    <property type="molecule type" value="Genomic_DNA"/>
</dbReference>
<dbReference type="AlphaFoldDB" id="A0A0F7HDM1"/>
<name>A0A0F7HDM1_SERFO</name>
<dbReference type="PROSITE" id="PS51186">
    <property type="entry name" value="GNAT"/>
    <property type="match status" value="1"/>
</dbReference>
<dbReference type="Gene3D" id="3.40.630.30">
    <property type="match status" value="1"/>
</dbReference>
<dbReference type="GeneID" id="30322350"/>
<accession>A0A0F7HDM1</accession>
<dbReference type="RefSeq" id="WP_024485253.1">
    <property type="nucleotide sequence ID" value="NZ_CAMKUH010000004.1"/>
</dbReference>
<keyword evidence="1" id="KW-0808">Transferase</keyword>
<sequence>MAINQYGQPVGEPLVQWHALPRPQEVTLTGKFCRLAMLDAERDFAALFAAYQLAPDGRDWTYLMRERPDSPQELRAHLENLQANPALVNLVVFDLATDLPVGTVAFMRIEEASGVLEIGHVCWSPLMKQRSCATEAIYLMLRHTFDELGYRRCEWKCDSLNAPSRQAAQRFGFQYEGRFMQALVTKGRNRDTDWFAMIDQYWPQMRSAFEGWLADENFGSDGQQIQRLQAFMPPNS</sequence>
<evidence type="ECO:0000313" key="1">
    <source>
        <dbReference type="EMBL" id="VTR53915.1"/>
    </source>
</evidence>
<dbReference type="GO" id="GO:0008999">
    <property type="term" value="F:protein-N-terminal-alanine acetyltransferase activity"/>
    <property type="evidence" value="ECO:0007669"/>
    <property type="project" value="TreeGrafter"/>
</dbReference>
<organism evidence="1">
    <name type="scientific">Serratia fonticola</name>
    <dbReference type="NCBI Taxonomy" id="47917"/>
    <lineage>
        <taxon>Bacteria</taxon>
        <taxon>Pseudomonadati</taxon>
        <taxon>Pseudomonadota</taxon>
        <taxon>Gammaproteobacteria</taxon>
        <taxon>Enterobacterales</taxon>
        <taxon>Yersiniaceae</taxon>
        <taxon>Serratia</taxon>
    </lineage>
</organism>
<dbReference type="KEGG" id="sfw:WN53_19435"/>
<proteinExistence type="predicted"/>